<dbReference type="Proteomes" id="UP000234275">
    <property type="component" value="Unassembled WGS sequence"/>
</dbReference>
<feature type="transmembrane region" description="Helical" evidence="2">
    <location>
        <begin position="78"/>
        <end position="99"/>
    </location>
</feature>
<sequence>MRAIRAKSVKPSAYPALPFHVIRGLNFLSALLVAIILAVFISNLSKSSHKLPWAFLVLLISSVLSLLNFVLTTITHCCYGLSPILSATTNSILFFLWLISLGLMSYSMSHTILTTCNATYWGTSTGINVCRIYKALYAFTVIGTATHLAGIALDVIVRRRQTRLGAYDPMASSTALNDYKMHNRDSSIMSTGMGPYGSGPNPYAHPDDDRHPAFRHSHQPSDDFYNIPDPMVSGGAGNQRVPPPVYGANSSLEQYHAGDAQDYAETAPALSQRRTPRVRFSAYDGYNHPAEQTGYDPAAYR</sequence>
<gene>
    <name evidence="3" type="ORF">P170DRAFT_506104</name>
</gene>
<keyword evidence="4" id="KW-1185">Reference proteome</keyword>
<dbReference type="VEuPathDB" id="FungiDB:P170DRAFT_506104"/>
<evidence type="ECO:0000256" key="2">
    <source>
        <dbReference type="SAM" id="Phobius"/>
    </source>
</evidence>
<keyword evidence="2" id="KW-1133">Transmembrane helix</keyword>
<name>A0A2I2GRL6_9EURO</name>
<dbReference type="AlphaFoldDB" id="A0A2I2GRL6"/>
<comment type="caution">
    <text evidence="3">The sequence shown here is derived from an EMBL/GenBank/DDBJ whole genome shotgun (WGS) entry which is preliminary data.</text>
</comment>
<keyword evidence="2" id="KW-0812">Transmembrane</keyword>
<feature type="transmembrane region" description="Helical" evidence="2">
    <location>
        <begin position="21"/>
        <end position="41"/>
    </location>
</feature>
<keyword evidence="2" id="KW-0472">Membrane</keyword>
<organism evidence="3 4">
    <name type="scientific">Aspergillus steynii IBT 23096</name>
    <dbReference type="NCBI Taxonomy" id="1392250"/>
    <lineage>
        <taxon>Eukaryota</taxon>
        <taxon>Fungi</taxon>
        <taxon>Dikarya</taxon>
        <taxon>Ascomycota</taxon>
        <taxon>Pezizomycotina</taxon>
        <taxon>Eurotiomycetes</taxon>
        <taxon>Eurotiomycetidae</taxon>
        <taxon>Eurotiales</taxon>
        <taxon>Aspergillaceae</taxon>
        <taxon>Aspergillus</taxon>
        <taxon>Aspergillus subgen. Circumdati</taxon>
    </lineage>
</organism>
<evidence type="ECO:0000313" key="3">
    <source>
        <dbReference type="EMBL" id="PLB55522.1"/>
    </source>
</evidence>
<feature type="region of interest" description="Disordered" evidence="1">
    <location>
        <begin position="190"/>
        <end position="250"/>
    </location>
</feature>
<feature type="region of interest" description="Disordered" evidence="1">
    <location>
        <begin position="281"/>
        <end position="301"/>
    </location>
</feature>
<feature type="transmembrane region" description="Helical" evidence="2">
    <location>
        <begin position="135"/>
        <end position="157"/>
    </location>
</feature>
<dbReference type="RefSeq" id="XP_024710824.1">
    <property type="nucleotide sequence ID" value="XM_024854361.1"/>
</dbReference>
<dbReference type="GeneID" id="36562067"/>
<dbReference type="OrthoDB" id="5344006at2759"/>
<reference evidence="3 4" key="1">
    <citation type="submission" date="2016-12" db="EMBL/GenBank/DDBJ databases">
        <title>The genomes of Aspergillus section Nigri reveals drivers in fungal speciation.</title>
        <authorList>
            <consortium name="DOE Joint Genome Institute"/>
            <person name="Vesth T.C."/>
            <person name="Nybo J."/>
            <person name="Theobald S."/>
            <person name="Brandl J."/>
            <person name="Frisvad J.C."/>
            <person name="Nielsen K.F."/>
            <person name="Lyhne E.K."/>
            <person name="Kogle M.E."/>
            <person name="Kuo A."/>
            <person name="Riley R."/>
            <person name="Clum A."/>
            <person name="Nolan M."/>
            <person name="Lipzen A."/>
            <person name="Salamov A."/>
            <person name="Henrissat B."/>
            <person name="Wiebenga A."/>
            <person name="De Vries R.P."/>
            <person name="Grigoriev I.V."/>
            <person name="Mortensen U.H."/>
            <person name="Andersen M.R."/>
            <person name="Baker S.E."/>
        </authorList>
    </citation>
    <scope>NUCLEOTIDE SEQUENCE [LARGE SCALE GENOMIC DNA]</scope>
    <source>
        <strain evidence="3 4">IBT 23096</strain>
    </source>
</reference>
<protein>
    <recommendedName>
        <fullName evidence="5">MARVEL domain-containing protein</fullName>
    </recommendedName>
</protein>
<dbReference type="EMBL" id="MSFO01000001">
    <property type="protein sequence ID" value="PLB55522.1"/>
    <property type="molecule type" value="Genomic_DNA"/>
</dbReference>
<feature type="transmembrane region" description="Helical" evidence="2">
    <location>
        <begin position="53"/>
        <end position="71"/>
    </location>
</feature>
<accession>A0A2I2GRL6</accession>
<proteinExistence type="predicted"/>
<evidence type="ECO:0000313" key="4">
    <source>
        <dbReference type="Proteomes" id="UP000234275"/>
    </source>
</evidence>
<evidence type="ECO:0000256" key="1">
    <source>
        <dbReference type="SAM" id="MobiDB-lite"/>
    </source>
</evidence>
<evidence type="ECO:0008006" key="5">
    <source>
        <dbReference type="Google" id="ProtNLM"/>
    </source>
</evidence>